<dbReference type="EMBL" id="UINC01012966">
    <property type="protein sequence ID" value="SVA56311.1"/>
    <property type="molecule type" value="Genomic_DNA"/>
</dbReference>
<reference evidence="1" key="1">
    <citation type="submission" date="2018-05" db="EMBL/GenBank/DDBJ databases">
        <authorList>
            <person name="Lanie J.A."/>
            <person name="Ng W.-L."/>
            <person name="Kazmierczak K.M."/>
            <person name="Andrzejewski T.M."/>
            <person name="Davidsen T.M."/>
            <person name="Wayne K.J."/>
            <person name="Tettelin H."/>
            <person name="Glass J.I."/>
            <person name="Rusch D."/>
            <person name="Podicherti R."/>
            <person name="Tsui H.-C.T."/>
            <person name="Winkler M.E."/>
        </authorList>
    </citation>
    <scope>NUCLEOTIDE SEQUENCE</scope>
</reference>
<dbReference type="AlphaFoldDB" id="A0A381WVL3"/>
<sequence length="50" mass="5780">MGSIKTKDESNRQWSYSTNKSLALSSTYNLLQLTSKVYRLFYSTLPSRTI</sequence>
<accession>A0A381WVL3</accession>
<gene>
    <name evidence="1" type="ORF">METZ01_LOCUS109165</name>
</gene>
<name>A0A381WVL3_9ZZZZ</name>
<proteinExistence type="predicted"/>
<organism evidence="1">
    <name type="scientific">marine metagenome</name>
    <dbReference type="NCBI Taxonomy" id="408172"/>
    <lineage>
        <taxon>unclassified sequences</taxon>
        <taxon>metagenomes</taxon>
        <taxon>ecological metagenomes</taxon>
    </lineage>
</organism>
<evidence type="ECO:0000313" key="1">
    <source>
        <dbReference type="EMBL" id="SVA56311.1"/>
    </source>
</evidence>
<protein>
    <submittedName>
        <fullName evidence="1">Uncharacterized protein</fullName>
    </submittedName>
</protein>